<dbReference type="EMBL" id="BLLF01001430">
    <property type="protein sequence ID" value="GFH19245.1"/>
    <property type="molecule type" value="Genomic_DNA"/>
</dbReference>
<gene>
    <name evidence="2" type="ORF">HaLaN_16163</name>
</gene>
<reference evidence="2 3" key="1">
    <citation type="submission" date="2020-02" db="EMBL/GenBank/DDBJ databases">
        <title>Draft genome sequence of Haematococcus lacustris strain NIES-144.</title>
        <authorList>
            <person name="Morimoto D."/>
            <person name="Nakagawa S."/>
            <person name="Yoshida T."/>
            <person name="Sawayama S."/>
        </authorList>
    </citation>
    <scope>NUCLEOTIDE SEQUENCE [LARGE SCALE GENOMIC DNA]</scope>
    <source>
        <strain evidence="2 3">NIES-144</strain>
    </source>
</reference>
<sequence length="238" mass="24072">MAGAAGDGTERTGIYRSMLYGGPSLDNLVAAEQQAGEGRGSPTLDLDQQDAAADRQDHRAGPAQHAPPPMAPSAFANVGYAAQQPMLQAPGSYTPGNGPGNGSTLGQAGRHPSERLGQSLSVGSKERQQLAALTAARASGTHAHGGRAEESAVKINMGSAGGVHSREASQSGQGSVGGEVESKQVQQSKQLLASLPKEQQMVLAFTGISSWVSGSSFGPKPAGAKAKGPLAKLNPSNL</sequence>
<dbReference type="Proteomes" id="UP000485058">
    <property type="component" value="Unassembled WGS sequence"/>
</dbReference>
<proteinExistence type="predicted"/>
<evidence type="ECO:0000313" key="3">
    <source>
        <dbReference type="Proteomes" id="UP000485058"/>
    </source>
</evidence>
<feature type="non-terminal residue" evidence="2">
    <location>
        <position position="238"/>
    </location>
</feature>
<accession>A0A699ZBY5</accession>
<dbReference type="AlphaFoldDB" id="A0A699ZBY5"/>
<organism evidence="2 3">
    <name type="scientific">Haematococcus lacustris</name>
    <name type="common">Green alga</name>
    <name type="synonym">Haematococcus pluvialis</name>
    <dbReference type="NCBI Taxonomy" id="44745"/>
    <lineage>
        <taxon>Eukaryota</taxon>
        <taxon>Viridiplantae</taxon>
        <taxon>Chlorophyta</taxon>
        <taxon>core chlorophytes</taxon>
        <taxon>Chlorophyceae</taxon>
        <taxon>CS clade</taxon>
        <taxon>Chlamydomonadales</taxon>
        <taxon>Haematococcaceae</taxon>
        <taxon>Haematococcus</taxon>
    </lineage>
</organism>
<comment type="caution">
    <text evidence="2">The sequence shown here is derived from an EMBL/GenBank/DDBJ whole genome shotgun (WGS) entry which is preliminary data.</text>
</comment>
<feature type="region of interest" description="Disordered" evidence="1">
    <location>
        <begin position="29"/>
        <end position="187"/>
    </location>
</feature>
<evidence type="ECO:0000313" key="2">
    <source>
        <dbReference type="EMBL" id="GFH19245.1"/>
    </source>
</evidence>
<feature type="compositionally biased region" description="Low complexity" evidence="1">
    <location>
        <begin position="129"/>
        <end position="138"/>
    </location>
</feature>
<protein>
    <submittedName>
        <fullName evidence="2">Uncharacterized protein</fullName>
    </submittedName>
</protein>
<name>A0A699ZBY5_HAELA</name>
<evidence type="ECO:0000256" key="1">
    <source>
        <dbReference type="SAM" id="MobiDB-lite"/>
    </source>
</evidence>
<keyword evidence="3" id="KW-1185">Reference proteome</keyword>
<feature type="region of interest" description="Disordered" evidence="1">
    <location>
        <begin position="216"/>
        <end position="238"/>
    </location>
</feature>
<feature type="compositionally biased region" description="Low complexity" evidence="1">
    <location>
        <begin position="218"/>
        <end position="238"/>
    </location>
</feature>
<feature type="non-terminal residue" evidence="2">
    <location>
        <position position="1"/>
    </location>
</feature>